<evidence type="ECO:0000313" key="12">
    <source>
        <dbReference type="Proteomes" id="UP001172457"/>
    </source>
</evidence>
<dbReference type="Gene3D" id="1.10.10.60">
    <property type="entry name" value="Homeodomain-like"/>
    <property type="match status" value="2"/>
</dbReference>
<gene>
    <name evidence="11" type="ORF">OSB04_013481</name>
</gene>
<dbReference type="SUPFAM" id="SSF46689">
    <property type="entry name" value="Homeodomain-like"/>
    <property type="match status" value="1"/>
</dbReference>
<dbReference type="PROSITE" id="PS51294">
    <property type="entry name" value="HTH_MYB"/>
    <property type="match status" value="2"/>
</dbReference>
<evidence type="ECO:0000256" key="6">
    <source>
        <dbReference type="ARBA" id="ARBA00023242"/>
    </source>
</evidence>
<reference evidence="11" key="1">
    <citation type="submission" date="2023-03" db="EMBL/GenBank/DDBJ databases">
        <title>Chromosome-scale reference genome and RAD-based genetic map of yellow starthistle (Centaurea solstitialis) reveal putative structural variation and QTLs associated with invader traits.</title>
        <authorList>
            <person name="Reatini B."/>
            <person name="Cang F.A."/>
            <person name="Jiang Q."/>
            <person name="Mckibben M.T.W."/>
            <person name="Barker M.S."/>
            <person name="Rieseberg L.H."/>
            <person name="Dlugosch K.M."/>
        </authorList>
    </citation>
    <scope>NUCLEOTIDE SEQUENCE</scope>
    <source>
        <strain evidence="11">CAN-66</strain>
        <tissue evidence="11">Leaf</tissue>
    </source>
</reference>
<feature type="domain" description="HTH myb-type" evidence="10">
    <location>
        <begin position="137"/>
        <end position="190"/>
    </location>
</feature>
<dbReference type="CDD" id="cd00167">
    <property type="entry name" value="SANT"/>
    <property type="match status" value="2"/>
</dbReference>
<dbReference type="PANTHER" id="PTHR48000">
    <property type="entry name" value="OS09G0431300 PROTEIN"/>
    <property type="match status" value="1"/>
</dbReference>
<dbReference type="AlphaFoldDB" id="A0AA38TWE4"/>
<evidence type="ECO:0000256" key="4">
    <source>
        <dbReference type="ARBA" id="ARBA00023125"/>
    </source>
</evidence>
<keyword evidence="7" id="KW-0175">Coiled coil</keyword>
<accession>A0AA38TWE4</accession>
<feature type="coiled-coil region" evidence="7">
    <location>
        <begin position="360"/>
        <end position="387"/>
    </location>
</feature>
<name>A0AA38TWE4_9ASTR</name>
<dbReference type="GO" id="GO:0003677">
    <property type="term" value="F:DNA binding"/>
    <property type="evidence" value="ECO:0007669"/>
    <property type="project" value="UniProtKB-KW"/>
</dbReference>
<evidence type="ECO:0000256" key="8">
    <source>
        <dbReference type="SAM" id="MobiDB-lite"/>
    </source>
</evidence>
<organism evidence="11 12">
    <name type="scientific">Centaurea solstitialis</name>
    <name type="common">yellow star-thistle</name>
    <dbReference type="NCBI Taxonomy" id="347529"/>
    <lineage>
        <taxon>Eukaryota</taxon>
        <taxon>Viridiplantae</taxon>
        <taxon>Streptophyta</taxon>
        <taxon>Embryophyta</taxon>
        <taxon>Tracheophyta</taxon>
        <taxon>Spermatophyta</taxon>
        <taxon>Magnoliopsida</taxon>
        <taxon>eudicotyledons</taxon>
        <taxon>Gunneridae</taxon>
        <taxon>Pentapetalae</taxon>
        <taxon>asterids</taxon>
        <taxon>campanulids</taxon>
        <taxon>Asterales</taxon>
        <taxon>Asteraceae</taxon>
        <taxon>Carduoideae</taxon>
        <taxon>Cardueae</taxon>
        <taxon>Centaureinae</taxon>
        <taxon>Centaurea</taxon>
    </lineage>
</organism>
<feature type="domain" description="Myb-like" evidence="9">
    <location>
        <begin position="137"/>
        <end position="190"/>
    </location>
</feature>
<sequence length="423" mass="47769">MVCSSVWHSRQASQPAKPLPAYRQPAQPTSPAALSPPNLSCRYAQPKSSTAEGDSNEKHITLRKCKEQSQSLILVNKGDFDQSPPLIISTLPLIASILRDHVHHNREMSGWDGSSVLTSTKREKERERDGRAPCCDKANVKKGPWSPEEDAKLKDFIDKHGTGGNWIALPHKAGLKRCGKSCRLRWLNYLRPNIKHGEFSEDEDRIICSLYANIGSRWSIIAGQLPGRTDNDIKNYWNTKLRKKLLAMLPSFQKKPSLFPSIPLTSSSPPPFSSSFYNSYNPQPNPNFIINTINNNYYYPEVKEKMLMFGGTTDHQVNTACSSSEGGGSQIKDHDDYGMMMIKQEEQFKGFGDDDEIHSLIRNELVHNEVEEEVKQLNNNNVNINSSYWLQMNDDENKTTHNNNIISDGCYNLMIDGVTTTHE</sequence>
<dbReference type="Pfam" id="PF00249">
    <property type="entry name" value="Myb_DNA-binding"/>
    <property type="match status" value="2"/>
</dbReference>
<evidence type="ECO:0000313" key="11">
    <source>
        <dbReference type="EMBL" id="KAJ9558867.1"/>
    </source>
</evidence>
<dbReference type="PANTHER" id="PTHR48000:SF68">
    <property type="entry name" value="HOMEODOMAIN-LIKE PROTEIN-RELATED"/>
    <property type="match status" value="1"/>
</dbReference>
<evidence type="ECO:0000256" key="7">
    <source>
        <dbReference type="SAM" id="Coils"/>
    </source>
</evidence>
<dbReference type="InterPro" id="IPR009057">
    <property type="entry name" value="Homeodomain-like_sf"/>
</dbReference>
<keyword evidence="6" id="KW-0539">Nucleus</keyword>
<dbReference type="FunFam" id="1.10.10.60:FF:000015">
    <property type="entry name" value="Transcription factor RAX3"/>
    <property type="match status" value="1"/>
</dbReference>
<keyword evidence="5" id="KW-0804">Transcription</keyword>
<dbReference type="InterPro" id="IPR001005">
    <property type="entry name" value="SANT/Myb"/>
</dbReference>
<evidence type="ECO:0000259" key="9">
    <source>
        <dbReference type="PROSITE" id="PS50090"/>
    </source>
</evidence>
<feature type="region of interest" description="Disordered" evidence="8">
    <location>
        <begin position="113"/>
        <end position="145"/>
    </location>
</feature>
<feature type="domain" description="Myb-like" evidence="9">
    <location>
        <begin position="191"/>
        <end position="241"/>
    </location>
</feature>
<keyword evidence="12" id="KW-1185">Reference proteome</keyword>
<dbReference type="PROSITE" id="PS50090">
    <property type="entry name" value="MYB_LIKE"/>
    <property type="match status" value="2"/>
</dbReference>
<evidence type="ECO:0000256" key="3">
    <source>
        <dbReference type="ARBA" id="ARBA00023015"/>
    </source>
</evidence>
<dbReference type="Proteomes" id="UP001172457">
    <property type="component" value="Chromosome 3"/>
</dbReference>
<keyword evidence="2" id="KW-0677">Repeat</keyword>
<keyword evidence="4" id="KW-0238">DNA-binding</keyword>
<evidence type="ECO:0000256" key="1">
    <source>
        <dbReference type="ARBA" id="ARBA00004123"/>
    </source>
</evidence>
<keyword evidence="3" id="KW-0805">Transcription regulation</keyword>
<protein>
    <submittedName>
        <fullName evidence="11">Uncharacterized protein</fullName>
    </submittedName>
</protein>
<feature type="domain" description="HTH myb-type" evidence="10">
    <location>
        <begin position="191"/>
        <end position="245"/>
    </location>
</feature>
<evidence type="ECO:0000256" key="2">
    <source>
        <dbReference type="ARBA" id="ARBA00022737"/>
    </source>
</evidence>
<dbReference type="GO" id="GO:0005634">
    <property type="term" value="C:nucleus"/>
    <property type="evidence" value="ECO:0007669"/>
    <property type="project" value="UniProtKB-SubCell"/>
</dbReference>
<feature type="region of interest" description="Disordered" evidence="8">
    <location>
        <begin position="1"/>
        <end position="59"/>
    </location>
</feature>
<comment type="subcellular location">
    <subcellularLocation>
        <location evidence="1">Nucleus</location>
    </subcellularLocation>
</comment>
<feature type="compositionally biased region" description="Polar residues" evidence="8">
    <location>
        <begin position="1"/>
        <end position="14"/>
    </location>
</feature>
<dbReference type="InterPro" id="IPR017930">
    <property type="entry name" value="Myb_dom"/>
</dbReference>
<evidence type="ECO:0000259" key="10">
    <source>
        <dbReference type="PROSITE" id="PS51294"/>
    </source>
</evidence>
<feature type="compositionally biased region" description="Basic and acidic residues" evidence="8">
    <location>
        <begin position="120"/>
        <end position="131"/>
    </location>
</feature>
<evidence type="ECO:0000256" key="5">
    <source>
        <dbReference type="ARBA" id="ARBA00023163"/>
    </source>
</evidence>
<dbReference type="EMBL" id="JARYMX010000003">
    <property type="protein sequence ID" value="KAJ9558867.1"/>
    <property type="molecule type" value="Genomic_DNA"/>
</dbReference>
<proteinExistence type="predicted"/>
<comment type="caution">
    <text evidence="11">The sequence shown here is derived from an EMBL/GenBank/DDBJ whole genome shotgun (WGS) entry which is preliminary data.</text>
</comment>
<dbReference type="SMART" id="SM00717">
    <property type="entry name" value="SANT"/>
    <property type="match status" value="2"/>
</dbReference>